<evidence type="ECO:0000256" key="2">
    <source>
        <dbReference type="SAM" id="MobiDB-lite"/>
    </source>
</evidence>
<dbReference type="EMBL" id="CAJEWN010000207">
    <property type="protein sequence ID" value="CAD2172867.1"/>
    <property type="molecule type" value="Genomic_DNA"/>
</dbReference>
<protein>
    <submittedName>
        <fullName evidence="3">Uncharacterized protein</fullName>
    </submittedName>
</protein>
<sequence>MEKQKEPPSLKDSVALKPGEDMDTELKKAKLEYFRIQTILAEEQISNLKIQRKVLELEYEEKAEKKRREERVGYCY</sequence>
<organism evidence="3 4">
    <name type="scientific">Meloidogyne enterolobii</name>
    <name type="common">Root-knot nematode worm</name>
    <name type="synonym">Meloidogyne mayaguensis</name>
    <dbReference type="NCBI Taxonomy" id="390850"/>
    <lineage>
        <taxon>Eukaryota</taxon>
        <taxon>Metazoa</taxon>
        <taxon>Ecdysozoa</taxon>
        <taxon>Nematoda</taxon>
        <taxon>Chromadorea</taxon>
        <taxon>Rhabditida</taxon>
        <taxon>Tylenchina</taxon>
        <taxon>Tylenchomorpha</taxon>
        <taxon>Tylenchoidea</taxon>
        <taxon>Meloidogynidae</taxon>
        <taxon>Meloidogyninae</taxon>
        <taxon>Meloidogyne</taxon>
    </lineage>
</organism>
<proteinExistence type="predicted"/>
<feature type="region of interest" description="Disordered" evidence="2">
    <location>
        <begin position="1"/>
        <end position="21"/>
    </location>
</feature>
<reference evidence="3 4" key="1">
    <citation type="submission" date="2020-08" db="EMBL/GenBank/DDBJ databases">
        <authorList>
            <person name="Koutsovoulos G."/>
            <person name="Danchin GJ E."/>
        </authorList>
    </citation>
    <scope>NUCLEOTIDE SEQUENCE [LARGE SCALE GENOMIC DNA]</scope>
</reference>
<dbReference type="AlphaFoldDB" id="A0A6V7VD78"/>
<gene>
    <name evidence="3" type="ORF">MENT_LOCUS24438</name>
</gene>
<accession>A0A6V7VD78</accession>
<dbReference type="Proteomes" id="UP000580250">
    <property type="component" value="Unassembled WGS sequence"/>
</dbReference>
<keyword evidence="1" id="KW-0175">Coiled coil</keyword>
<evidence type="ECO:0000256" key="1">
    <source>
        <dbReference type="SAM" id="Coils"/>
    </source>
</evidence>
<comment type="caution">
    <text evidence="3">The sequence shown here is derived from an EMBL/GenBank/DDBJ whole genome shotgun (WGS) entry which is preliminary data.</text>
</comment>
<evidence type="ECO:0000313" key="4">
    <source>
        <dbReference type="Proteomes" id="UP000580250"/>
    </source>
</evidence>
<evidence type="ECO:0000313" key="3">
    <source>
        <dbReference type="EMBL" id="CAD2172867.1"/>
    </source>
</evidence>
<feature type="coiled-coil region" evidence="1">
    <location>
        <begin position="45"/>
        <end position="72"/>
    </location>
</feature>
<name>A0A6V7VD78_MELEN</name>